<proteinExistence type="predicted"/>
<gene>
    <name evidence="1" type="ORF">SAMN05444280_12744</name>
</gene>
<dbReference type="EMBL" id="FQZE01000027">
    <property type="protein sequence ID" value="SHJ72167.1"/>
    <property type="molecule type" value="Genomic_DNA"/>
</dbReference>
<sequence length="73" mass="8341">MINIEKRSKNRPNLQVGIKKITLRLGIFEKFVFYILQIFQKSGVQIIIPVPSLKAGPVFIDCLSLNSIKQKLN</sequence>
<name>A0A1M6LLW7_9BACT</name>
<reference evidence="1 2" key="1">
    <citation type="submission" date="2016-11" db="EMBL/GenBank/DDBJ databases">
        <authorList>
            <person name="Jaros S."/>
            <person name="Januszkiewicz K."/>
            <person name="Wedrychowicz H."/>
        </authorList>
    </citation>
    <scope>NUCLEOTIDE SEQUENCE [LARGE SCALE GENOMIC DNA]</scope>
    <source>
        <strain evidence="1 2">DSM 27063</strain>
    </source>
</reference>
<dbReference type="Proteomes" id="UP000184050">
    <property type="component" value="Unassembled WGS sequence"/>
</dbReference>
<organism evidence="1 2">
    <name type="scientific">Tangfeifania diversioriginum</name>
    <dbReference type="NCBI Taxonomy" id="1168035"/>
    <lineage>
        <taxon>Bacteria</taxon>
        <taxon>Pseudomonadati</taxon>
        <taxon>Bacteroidota</taxon>
        <taxon>Bacteroidia</taxon>
        <taxon>Marinilabiliales</taxon>
        <taxon>Prolixibacteraceae</taxon>
        <taxon>Tangfeifania</taxon>
    </lineage>
</organism>
<evidence type="ECO:0000313" key="2">
    <source>
        <dbReference type="Proteomes" id="UP000184050"/>
    </source>
</evidence>
<dbReference type="AlphaFoldDB" id="A0A1M6LLW7"/>
<evidence type="ECO:0000313" key="1">
    <source>
        <dbReference type="EMBL" id="SHJ72167.1"/>
    </source>
</evidence>
<protein>
    <submittedName>
        <fullName evidence="1">Uncharacterized protein</fullName>
    </submittedName>
</protein>
<accession>A0A1M6LLW7</accession>
<keyword evidence="2" id="KW-1185">Reference proteome</keyword>
<dbReference type="STRING" id="1168035.SAMN05444280_12744"/>